<sequence>MQEAKALFQKLKIVSLLDLALLIPTSYNNTILSTSIQVGKVHTLKAQVDEVSKVNGKLRITFLLSDFNKRLTSMLFRVSPYHHKLFTVGSMHYIQGKVEDYRGTLQMNQAKSLKKINELIPKYGTVLKESSISSLIEYYITEQSLYAEGLNELEVKTLLGLHYPQNTKDVEGYNKEVLKFVEAFNHMKKLKGKREDFPALEALTGALMPFTKALPFQLTKEQQSVIYEVQQDLKRKDKAAKRLIIGDVGSGKTMVILAAAVMAYPSRSILMAPTSLLAIQLYEEAVKHLPSFIKVALVMQGKNEGDYLEADFIIGTHAVLYKEDLPRASLVMVDEQHRFGTKQRAVLENMMVKEEKKPHFLQFSATPIPRTQAMMQSELIDVSLITSTPFEKDISTQIIAKEDFTELLDSIKDEIAQEHQVLIVYPLVEESSEIPYQSLEEGRSFWEKKFDNVYVTHGKDKQKEKVLHEFRDKGNILLATTVVEVGISLPRLTLIVIVGAERLGLATLHQLRGRVGRLGLKSWCYLFTKNKKNERLRSFSQTMSGFEIAKLDLQFRNSGDILDGTIQSGLQFKWLNLGEDEHIVKVAKNRVANL</sequence>
<keyword evidence="5" id="KW-0067">ATP-binding</keyword>
<keyword evidence="3 10" id="KW-0378">Hydrolase</keyword>
<dbReference type="GO" id="GO:0005524">
    <property type="term" value="F:ATP binding"/>
    <property type="evidence" value="ECO:0007669"/>
    <property type="project" value="UniProtKB-KW"/>
</dbReference>
<dbReference type="PANTHER" id="PTHR47964">
    <property type="entry name" value="ATP-DEPENDENT DNA HELICASE HOMOLOG RECG, CHLOROPLASTIC"/>
    <property type="match status" value="1"/>
</dbReference>
<dbReference type="PANTHER" id="PTHR47964:SF1">
    <property type="entry name" value="ATP-DEPENDENT DNA HELICASE HOMOLOG RECG, CHLOROPLASTIC"/>
    <property type="match status" value="1"/>
</dbReference>
<evidence type="ECO:0000259" key="9">
    <source>
        <dbReference type="PROSITE" id="PS51194"/>
    </source>
</evidence>
<evidence type="ECO:0000256" key="5">
    <source>
        <dbReference type="ARBA" id="ARBA00022840"/>
    </source>
</evidence>
<dbReference type="NCBIfam" id="NF008169">
    <property type="entry name" value="PRK10917.2-3"/>
    <property type="match status" value="1"/>
</dbReference>
<evidence type="ECO:0000256" key="7">
    <source>
        <dbReference type="ARBA" id="ARBA00023204"/>
    </source>
</evidence>
<keyword evidence="7" id="KW-0234">DNA repair</keyword>
<dbReference type="GO" id="GO:0016787">
    <property type="term" value="F:hydrolase activity"/>
    <property type="evidence" value="ECO:0007669"/>
    <property type="project" value="UniProtKB-KW"/>
</dbReference>
<dbReference type="InterPro" id="IPR012340">
    <property type="entry name" value="NA-bd_OB-fold"/>
</dbReference>
<evidence type="ECO:0000259" key="8">
    <source>
        <dbReference type="PROSITE" id="PS51192"/>
    </source>
</evidence>
<accession>A0A6S6TSL5</accession>
<dbReference type="GO" id="GO:0003678">
    <property type="term" value="F:DNA helicase activity"/>
    <property type="evidence" value="ECO:0007669"/>
    <property type="project" value="TreeGrafter"/>
</dbReference>
<dbReference type="InterPro" id="IPR011545">
    <property type="entry name" value="DEAD/DEAH_box_helicase_dom"/>
</dbReference>
<dbReference type="EC" id="3.6.1.-" evidence="10"/>
<dbReference type="Pfam" id="PF00270">
    <property type="entry name" value="DEAD"/>
    <property type="match status" value="1"/>
</dbReference>
<reference evidence="10" key="1">
    <citation type="submission" date="2020-01" db="EMBL/GenBank/DDBJ databases">
        <authorList>
            <person name="Meier V. D."/>
            <person name="Meier V D."/>
        </authorList>
    </citation>
    <scope>NUCLEOTIDE SEQUENCE</scope>
    <source>
        <strain evidence="10">HLG_WM_MAG_03</strain>
    </source>
</reference>
<dbReference type="AlphaFoldDB" id="A0A6S6TSL5"/>
<evidence type="ECO:0000256" key="2">
    <source>
        <dbReference type="ARBA" id="ARBA00022763"/>
    </source>
</evidence>
<dbReference type="PROSITE" id="PS51192">
    <property type="entry name" value="HELICASE_ATP_BIND_1"/>
    <property type="match status" value="1"/>
</dbReference>
<keyword evidence="4 10" id="KW-0347">Helicase</keyword>
<keyword evidence="2" id="KW-0227">DNA damage</keyword>
<dbReference type="PROSITE" id="PS51194">
    <property type="entry name" value="HELICASE_CTER"/>
    <property type="match status" value="1"/>
</dbReference>
<feature type="domain" description="Helicase C-terminal" evidence="9">
    <location>
        <begin position="403"/>
        <end position="559"/>
    </location>
</feature>
<keyword evidence="6" id="KW-0238">DNA-binding</keyword>
<dbReference type="SUPFAM" id="SSF50249">
    <property type="entry name" value="Nucleic acid-binding proteins"/>
    <property type="match status" value="1"/>
</dbReference>
<dbReference type="EMBL" id="CACVAR010000278">
    <property type="protein sequence ID" value="CAA6817699.1"/>
    <property type="molecule type" value="Genomic_DNA"/>
</dbReference>
<keyword evidence="1" id="KW-0547">Nucleotide-binding</keyword>
<protein>
    <submittedName>
        <fullName evidence="10">ATP-dependent DNA helicase RecG (EC)</fullName>
        <ecNumber evidence="10">3.6.1.-</ecNumber>
    </submittedName>
</protein>
<gene>
    <name evidence="10" type="ORF">HELGO_WM19794</name>
</gene>
<dbReference type="InterPro" id="IPR027417">
    <property type="entry name" value="P-loop_NTPase"/>
</dbReference>
<dbReference type="GO" id="GO:0006281">
    <property type="term" value="P:DNA repair"/>
    <property type="evidence" value="ECO:0007669"/>
    <property type="project" value="UniProtKB-KW"/>
</dbReference>
<dbReference type="SMART" id="SM00490">
    <property type="entry name" value="HELICc"/>
    <property type="match status" value="1"/>
</dbReference>
<dbReference type="SUPFAM" id="SSF52540">
    <property type="entry name" value="P-loop containing nucleoside triphosphate hydrolases"/>
    <property type="match status" value="1"/>
</dbReference>
<organism evidence="10">
    <name type="scientific">uncultured Sulfurovum sp</name>
    <dbReference type="NCBI Taxonomy" id="269237"/>
    <lineage>
        <taxon>Bacteria</taxon>
        <taxon>Pseudomonadati</taxon>
        <taxon>Campylobacterota</taxon>
        <taxon>Epsilonproteobacteria</taxon>
        <taxon>Campylobacterales</taxon>
        <taxon>Sulfurovaceae</taxon>
        <taxon>Sulfurovum</taxon>
        <taxon>environmental samples</taxon>
    </lineage>
</organism>
<dbReference type="InterPro" id="IPR014001">
    <property type="entry name" value="Helicase_ATP-bd"/>
</dbReference>
<evidence type="ECO:0000256" key="1">
    <source>
        <dbReference type="ARBA" id="ARBA00022741"/>
    </source>
</evidence>
<evidence type="ECO:0000256" key="4">
    <source>
        <dbReference type="ARBA" id="ARBA00022806"/>
    </source>
</evidence>
<dbReference type="Pfam" id="PF00271">
    <property type="entry name" value="Helicase_C"/>
    <property type="match status" value="1"/>
</dbReference>
<evidence type="ECO:0000313" key="10">
    <source>
        <dbReference type="EMBL" id="CAA6817699.1"/>
    </source>
</evidence>
<dbReference type="SMART" id="SM00487">
    <property type="entry name" value="DEXDc"/>
    <property type="match status" value="1"/>
</dbReference>
<evidence type="ECO:0000256" key="3">
    <source>
        <dbReference type="ARBA" id="ARBA00022801"/>
    </source>
</evidence>
<dbReference type="Gene3D" id="3.40.50.300">
    <property type="entry name" value="P-loop containing nucleotide triphosphate hydrolases"/>
    <property type="match status" value="2"/>
</dbReference>
<proteinExistence type="predicted"/>
<dbReference type="InterPro" id="IPR001650">
    <property type="entry name" value="Helicase_C-like"/>
</dbReference>
<dbReference type="InterPro" id="IPR047112">
    <property type="entry name" value="RecG/Mfd"/>
</dbReference>
<dbReference type="GO" id="GO:0003677">
    <property type="term" value="F:DNA binding"/>
    <property type="evidence" value="ECO:0007669"/>
    <property type="project" value="UniProtKB-KW"/>
</dbReference>
<feature type="domain" description="Helicase ATP-binding" evidence="8">
    <location>
        <begin position="233"/>
        <end position="385"/>
    </location>
</feature>
<name>A0A6S6TSL5_9BACT</name>
<evidence type="ECO:0000256" key="6">
    <source>
        <dbReference type="ARBA" id="ARBA00023125"/>
    </source>
</evidence>